<reference evidence="3 4" key="1">
    <citation type="submission" date="2016-03" db="EMBL/GenBank/DDBJ databases">
        <authorList>
            <person name="Ploux O."/>
        </authorList>
    </citation>
    <scope>NUCLEOTIDE SEQUENCE [LARGE SCALE GENOMIC DNA]</scope>
    <source>
        <strain evidence="3 4">R-45370</strain>
    </source>
</reference>
<sequence>MADKTVSKHLINIEKQFASTDPVLQKAVKVFQDLDEMEFEMGLIENDETTARKSSWWPLISLVGGYSPAKSDFLNRFLEANLHTTRHKFTVLQYTPQATSATLPGTALDADHRLPFYQISQTIEQSIPGEGAKVNSYLELVTVNSGKLKNKLVIDTAVLNPSAENAANTLLRQHVIAISDLVLVFTDLFEADSDLNKDSVASIVKYQDTNKFLFVIDHSEIGLDENKTQEIITSWQRRLAEFGIFTGQYVVLSQNSSDSQIEQRVNNLNNDRSYRVLGALENSIRAIDDVIMPEVESALTTWKERCNASTLIILSFIIMLILFAEIAVGVLDLFFDPIIGPLFIVTLIAFLTPIHIVVSRVHAKFIINHLHKRQKQLNLSEDLAGLFEKSLSFWRILLPMTQPVGKTKKNRKKLNLLLEQAKDLIQALNDQFSRSQYQEYHPPYDAQTGEEY</sequence>
<keyword evidence="2" id="KW-1133">Transmembrane helix</keyword>
<keyword evidence="1" id="KW-0175">Coiled coil</keyword>
<dbReference type="STRING" id="980561.A1359_17360"/>
<accession>A0A177MYD0</accession>
<evidence type="ECO:0000313" key="4">
    <source>
        <dbReference type="Proteomes" id="UP000078476"/>
    </source>
</evidence>
<feature type="coiled-coil region" evidence="1">
    <location>
        <begin position="411"/>
        <end position="438"/>
    </location>
</feature>
<protein>
    <recommendedName>
        <fullName evidence="5">Dynamin family protein</fullName>
    </recommendedName>
</protein>
<keyword evidence="2" id="KW-0472">Membrane</keyword>
<evidence type="ECO:0000256" key="1">
    <source>
        <dbReference type="SAM" id="Coils"/>
    </source>
</evidence>
<comment type="caution">
    <text evidence="3">The sequence shown here is derived from an EMBL/GenBank/DDBJ whole genome shotgun (WGS) entry which is preliminary data.</text>
</comment>
<keyword evidence="2" id="KW-0812">Transmembrane</keyword>
<keyword evidence="4" id="KW-1185">Reference proteome</keyword>
<proteinExistence type="predicted"/>
<dbReference type="InterPro" id="IPR027417">
    <property type="entry name" value="P-loop_NTPase"/>
</dbReference>
<dbReference type="RefSeq" id="WP_066987737.1">
    <property type="nucleotide sequence ID" value="NZ_LUUI01000161.1"/>
</dbReference>
<gene>
    <name evidence="3" type="ORF">A1359_17360</name>
</gene>
<name>A0A177MYD0_9GAMM</name>
<organism evidence="3 4">
    <name type="scientific">Methylomonas lenta</name>
    <dbReference type="NCBI Taxonomy" id="980561"/>
    <lineage>
        <taxon>Bacteria</taxon>
        <taxon>Pseudomonadati</taxon>
        <taxon>Pseudomonadota</taxon>
        <taxon>Gammaproteobacteria</taxon>
        <taxon>Methylococcales</taxon>
        <taxon>Methylococcaceae</taxon>
        <taxon>Methylomonas</taxon>
    </lineage>
</organism>
<evidence type="ECO:0000313" key="3">
    <source>
        <dbReference type="EMBL" id="OAI09980.1"/>
    </source>
</evidence>
<dbReference type="OrthoDB" id="8541181at2"/>
<dbReference type="Proteomes" id="UP000078476">
    <property type="component" value="Unassembled WGS sequence"/>
</dbReference>
<feature type="transmembrane region" description="Helical" evidence="2">
    <location>
        <begin position="337"/>
        <end position="358"/>
    </location>
</feature>
<evidence type="ECO:0008006" key="5">
    <source>
        <dbReference type="Google" id="ProtNLM"/>
    </source>
</evidence>
<evidence type="ECO:0000256" key="2">
    <source>
        <dbReference type="SAM" id="Phobius"/>
    </source>
</evidence>
<dbReference type="Gene3D" id="3.40.50.300">
    <property type="entry name" value="P-loop containing nucleotide triphosphate hydrolases"/>
    <property type="match status" value="1"/>
</dbReference>
<dbReference type="EMBL" id="LUUI01000161">
    <property type="protein sequence ID" value="OAI09980.1"/>
    <property type="molecule type" value="Genomic_DNA"/>
</dbReference>
<dbReference type="AlphaFoldDB" id="A0A177MYD0"/>
<feature type="transmembrane region" description="Helical" evidence="2">
    <location>
        <begin position="311"/>
        <end position="331"/>
    </location>
</feature>